<dbReference type="SUPFAM" id="SSF51735">
    <property type="entry name" value="NAD(P)-binding Rossmann-fold domains"/>
    <property type="match status" value="1"/>
</dbReference>
<keyword evidence="3" id="KW-0560">Oxidoreductase</keyword>
<organism evidence="5 6">
    <name type="scientific">Aspergillus nanangensis</name>
    <dbReference type="NCBI Taxonomy" id="2582783"/>
    <lineage>
        <taxon>Eukaryota</taxon>
        <taxon>Fungi</taxon>
        <taxon>Dikarya</taxon>
        <taxon>Ascomycota</taxon>
        <taxon>Pezizomycotina</taxon>
        <taxon>Eurotiomycetes</taxon>
        <taxon>Eurotiomycetidae</taxon>
        <taxon>Eurotiales</taxon>
        <taxon>Aspergillaceae</taxon>
        <taxon>Aspergillus</taxon>
        <taxon>Aspergillus subgen. Circumdati</taxon>
    </lineage>
</organism>
<dbReference type="Gene3D" id="3.40.50.720">
    <property type="entry name" value="NAD(P)-binding Rossmann-like Domain"/>
    <property type="match status" value="1"/>
</dbReference>
<feature type="domain" description="Ketoreductase" evidence="4">
    <location>
        <begin position="9"/>
        <end position="165"/>
    </location>
</feature>
<evidence type="ECO:0000256" key="1">
    <source>
        <dbReference type="ARBA" id="ARBA00006484"/>
    </source>
</evidence>
<dbReference type="CDD" id="cd05233">
    <property type="entry name" value="SDR_c"/>
    <property type="match status" value="1"/>
</dbReference>
<keyword evidence="6" id="KW-1185">Reference proteome</keyword>
<dbReference type="PRINTS" id="PR00081">
    <property type="entry name" value="GDHRDH"/>
</dbReference>
<dbReference type="SMART" id="SM00822">
    <property type="entry name" value="PKS_KR"/>
    <property type="match status" value="1"/>
</dbReference>
<reference evidence="5" key="2">
    <citation type="submission" date="2020-02" db="EMBL/GenBank/DDBJ databases">
        <authorList>
            <person name="Gilchrist C.L.M."/>
            <person name="Chooi Y.-H."/>
        </authorList>
    </citation>
    <scope>NUCLEOTIDE SEQUENCE</scope>
    <source>
        <strain evidence="5">MST-FP2251</strain>
    </source>
</reference>
<reference evidence="5" key="1">
    <citation type="journal article" date="2019" name="Beilstein J. Org. Chem.">
        <title>Nanangenines: drimane sesquiterpenoids as the dominant metabolite cohort of a novel Australian fungus, Aspergillus nanangensis.</title>
        <authorList>
            <person name="Lacey H.J."/>
            <person name="Gilchrist C.L.M."/>
            <person name="Crombie A."/>
            <person name="Kalaitzis J.A."/>
            <person name="Vuong D."/>
            <person name="Rutledge P.J."/>
            <person name="Turner P."/>
            <person name="Pitt J.I."/>
            <person name="Lacey E."/>
            <person name="Chooi Y.H."/>
            <person name="Piggott A.M."/>
        </authorList>
    </citation>
    <scope>NUCLEOTIDE SEQUENCE</scope>
    <source>
        <strain evidence="5">MST-FP2251</strain>
    </source>
</reference>
<dbReference type="PANTHER" id="PTHR24321:SF12">
    <property type="entry name" value="SHORT-CHAIN DEHYDROGENASE_REDUCTASE FAMILY, PUTATIVE (AFU_ORTHOLOGUE AFUA_5G14340)-RELATED"/>
    <property type="match status" value="1"/>
</dbReference>
<comment type="similarity">
    <text evidence="1">Belongs to the short-chain dehydrogenases/reductases (SDR) family.</text>
</comment>
<dbReference type="PRINTS" id="PR00080">
    <property type="entry name" value="SDRFAMILY"/>
</dbReference>
<dbReference type="FunFam" id="3.40.50.720:FF:000084">
    <property type="entry name" value="Short-chain dehydrogenase reductase"/>
    <property type="match status" value="1"/>
</dbReference>
<evidence type="ECO:0000256" key="3">
    <source>
        <dbReference type="ARBA" id="ARBA00023002"/>
    </source>
</evidence>
<dbReference type="PANTHER" id="PTHR24321">
    <property type="entry name" value="DEHYDROGENASES, SHORT CHAIN"/>
    <property type="match status" value="1"/>
</dbReference>
<dbReference type="AlphaFoldDB" id="A0AAD4CMG6"/>
<dbReference type="Proteomes" id="UP001194746">
    <property type="component" value="Unassembled WGS sequence"/>
</dbReference>
<evidence type="ECO:0000313" key="5">
    <source>
        <dbReference type="EMBL" id="KAF9889141.1"/>
    </source>
</evidence>
<comment type="caution">
    <text evidence="5">The sequence shown here is derived from an EMBL/GenBank/DDBJ whole genome shotgun (WGS) entry which is preliminary data.</text>
</comment>
<name>A0AAD4CMG6_ASPNN</name>
<dbReference type="InterPro" id="IPR057326">
    <property type="entry name" value="KR_dom"/>
</dbReference>
<evidence type="ECO:0000256" key="2">
    <source>
        <dbReference type="ARBA" id="ARBA00022857"/>
    </source>
</evidence>
<evidence type="ECO:0000259" key="4">
    <source>
        <dbReference type="SMART" id="SM00822"/>
    </source>
</evidence>
<dbReference type="EMBL" id="VCAU01000039">
    <property type="protein sequence ID" value="KAF9889141.1"/>
    <property type="molecule type" value="Genomic_DNA"/>
</dbReference>
<sequence>MATPSRMPGVALITGAASGIGRATAHTFVKEGCSRLVLADRNATSLQGVCAELKALDASVQTLAVTVDVSSETEVGRLIDKAVERFGAIHYAVNNAGITSPQRVRTHELDTASWDRVVEVNLRGAWLCQRAEIRQMLKQGLELESRTGSPAQRGAIVNIASIFGILSHPTVGGYAASKAGVLGMTRTDAIAYGKDGIRINSVLPGFINTPLMEESIRRGSNYETFAARVPLTRMGRAEEIAEAVVFLTSEKASYISGSEMVVDGGKRYSSL</sequence>
<protein>
    <recommendedName>
        <fullName evidence="4">Ketoreductase domain-containing protein</fullName>
    </recommendedName>
</protein>
<keyword evidence="2" id="KW-0521">NADP</keyword>
<gene>
    <name evidence="5" type="ORF">FE257_007630</name>
</gene>
<dbReference type="InterPro" id="IPR002347">
    <property type="entry name" value="SDR_fam"/>
</dbReference>
<dbReference type="NCBIfam" id="NF005559">
    <property type="entry name" value="PRK07231.1"/>
    <property type="match status" value="1"/>
</dbReference>
<evidence type="ECO:0000313" key="6">
    <source>
        <dbReference type="Proteomes" id="UP001194746"/>
    </source>
</evidence>
<proteinExistence type="inferred from homology"/>
<dbReference type="GO" id="GO:0016491">
    <property type="term" value="F:oxidoreductase activity"/>
    <property type="evidence" value="ECO:0007669"/>
    <property type="project" value="UniProtKB-KW"/>
</dbReference>
<dbReference type="Pfam" id="PF13561">
    <property type="entry name" value="adh_short_C2"/>
    <property type="match status" value="1"/>
</dbReference>
<dbReference type="InterPro" id="IPR036291">
    <property type="entry name" value="NAD(P)-bd_dom_sf"/>
</dbReference>
<accession>A0AAD4CMG6</accession>